<organism evidence="1 2">
    <name type="scientific">Leptolyngbya boryana NIES-2135</name>
    <dbReference type="NCBI Taxonomy" id="1973484"/>
    <lineage>
        <taxon>Bacteria</taxon>
        <taxon>Bacillati</taxon>
        <taxon>Cyanobacteriota</taxon>
        <taxon>Cyanophyceae</taxon>
        <taxon>Leptolyngbyales</taxon>
        <taxon>Leptolyngbyaceae</taxon>
        <taxon>Leptolyngbya group</taxon>
        <taxon>Leptolyngbya</taxon>
    </lineage>
</organism>
<reference evidence="1 2" key="1">
    <citation type="submission" date="2017-06" db="EMBL/GenBank/DDBJ databases">
        <title>Genome sequencing of cyanobaciteial culture collection at National Institute for Environmental Studies (NIES).</title>
        <authorList>
            <person name="Hirose Y."/>
            <person name="Shimura Y."/>
            <person name="Fujisawa T."/>
            <person name="Nakamura Y."/>
            <person name="Kawachi M."/>
        </authorList>
    </citation>
    <scope>NUCLEOTIDE SEQUENCE [LARGE SCALE GENOMIC DNA]</scope>
    <source>
        <strain evidence="1 2">NIES-2135</strain>
    </source>
</reference>
<sequence>MSQLIQVMQTVFDNPPVSFNPVNQTLKGWAMFCLRDRGFMVQPTQNADFYISTKGEKVPFRVSQAEPSDTATGWIVVDAAGKSAKVIAPEA</sequence>
<gene>
    <name evidence="1" type="ORF">NIES2135_27750</name>
</gene>
<evidence type="ECO:0000313" key="2">
    <source>
        <dbReference type="Proteomes" id="UP000217895"/>
    </source>
</evidence>
<accession>A0A1Z4JH05</accession>
<dbReference type="AlphaFoldDB" id="A0A1Z4JH05"/>
<dbReference type="EMBL" id="AP018203">
    <property type="protein sequence ID" value="BAY55948.1"/>
    <property type="molecule type" value="Genomic_DNA"/>
</dbReference>
<keyword evidence="2" id="KW-1185">Reference proteome</keyword>
<protein>
    <submittedName>
        <fullName evidence="1">Uncharacterized protein</fullName>
    </submittedName>
</protein>
<name>A0A1Z4JH05_LEPBY</name>
<proteinExistence type="predicted"/>
<dbReference type="Proteomes" id="UP000217895">
    <property type="component" value="Chromosome"/>
</dbReference>
<evidence type="ECO:0000313" key="1">
    <source>
        <dbReference type="EMBL" id="BAY55948.1"/>
    </source>
</evidence>